<dbReference type="SUPFAM" id="SSF48498">
    <property type="entry name" value="Tetracyclin repressor-like, C-terminal domain"/>
    <property type="match status" value="1"/>
</dbReference>
<dbReference type="PROSITE" id="PS50977">
    <property type="entry name" value="HTH_TETR_2"/>
    <property type="match status" value="1"/>
</dbReference>
<keyword evidence="1 2" id="KW-0238">DNA-binding</keyword>
<keyword evidence="6" id="KW-1185">Reference proteome</keyword>
<dbReference type="Gene3D" id="1.10.357.10">
    <property type="entry name" value="Tetracycline Repressor, domain 2"/>
    <property type="match status" value="1"/>
</dbReference>
<name>A0ABV3U1T2_9GAMM</name>
<evidence type="ECO:0000256" key="2">
    <source>
        <dbReference type="PROSITE-ProRule" id="PRU00335"/>
    </source>
</evidence>
<proteinExistence type="predicted"/>
<feature type="region of interest" description="Disordered" evidence="3">
    <location>
        <begin position="1"/>
        <end position="23"/>
    </location>
</feature>
<evidence type="ECO:0000259" key="4">
    <source>
        <dbReference type="PROSITE" id="PS50977"/>
    </source>
</evidence>
<feature type="DNA-binding region" description="H-T-H motif" evidence="2">
    <location>
        <begin position="47"/>
        <end position="66"/>
    </location>
</feature>
<dbReference type="InterPro" id="IPR001647">
    <property type="entry name" value="HTH_TetR"/>
</dbReference>
<dbReference type="Pfam" id="PF00440">
    <property type="entry name" value="TetR_N"/>
    <property type="match status" value="1"/>
</dbReference>
<dbReference type="InterPro" id="IPR050624">
    <property type="entry name" value="HTH-type_Tx_Regulator"/>
</dbReference>
<evidence type="ECO:0000256" key="3">
    <source>
        <dbReference type="SAM" id="MobiDB-lite"/>
    </source>
</evidence>
<dbReference type="Proteomes" id="UP001557485">
    <property type="component" value="Unassembled WGS sequence"/>
</dbReference>
<sequence length="212" mass="24313">MKKQGVKPVSSKEPKTRARRMSPELRHEQILHCGIQMFAERGLANANHADISAAVGVSIPTVFHYFPSIDMLQRSVLTEIHRYFLDKMIIVRLDKSAPAYERIEDLLLAFQILIDENSHYVRIWLEWSGFTRGFIWDMYLDFYKEAVSGLRKLLLEGRQDNSISSEINASDAARVIMGMAHTVAHMRYSGNSKRTVQNTVHSLVMSYLAPEE</sequence>
<evidence type="ECO:0000313" key="5">
    <source>
        <dbReference type="EMBL" id="MEX1667845.1"/>
    </source>
</evidence>
<dbReference type="EMBL" id="JBFRYA010000002">
    <property type="protein sequence ID" value="MEX1667845.1"/>
    <property type="molecule type" value="Genomic_DNA"/>
</dbReference>
<gene>
    <name evidence="5" type="ORF">AB4876_02925</name>
</gene>
<dbReference type="PANTHER" id="PTHR43479:SF11">
    <property type="entry name" value="ACREF_ENVCD OPERON REPRESSOR-RELATED"/>
    <property type="match status" value="1"/>
</dbReference>
<reference evidence="5 6" key="1">
    <citation type="journal article" date="2011" name="Int. J. Syst. Evol. Microbiol.">
        <title>Zhongshania antarctica gen. nov., sp. nov. and Zhongshania guokunii sp. nov., gammaproteobacteria respectively isolated from coastal attached (fast) ice and surface seawater of the Antarctic.</title>
        <authorList>
            <person name="Li H.J."/>
            <person name="Zhang X.Y."/>
            <person name="Chen C.X."/>
            <person name="Zhang Y.J."/>
            <person name="Gao Z.M."/>
            <person name="Yu Y."/>
            <person name="Chen X.L."/>
            <person name="Chen B."/>
            <person name="Zhang Y.Z."/>
        </authorList>
    </citation>
    <scope>NUCLEOTIDE SEQUENCE [LARGE SCALE GENOMIC DNA]</scope>
    <source>
        <strain evidence="5 6">ZS6-22T</strain>
    </source>
</reference>
<evidence type="ECO:0000256" key="1">
    <source>
        <dbReference type="ARBA" id="ARBA00023125"/>
    </source>
</evidence>
<dbReference type="PANTHER" id="PTHR43479">
    <property type="entry name" value="ACREF/ENVCD OPERON REPRESSOR-RELATED"/>
    <property type="match status" value="1"/>
</dbReference>
<dbReference type="RefSeq" id="WP_368380151.1">
    <property type="nucleotide sequence ID" value="NZ_JBFRYA010000002.1"/>
</dbReference>
<feature type="domain" description="HTH tetR-type" evidence="4">
    <location>
        <begin position="24"/>
        <end position="84"/>
    </location>
</feature>
<comment type="caution">
    <text evidence="5">The sequence shown here is derived from an EMBL/GenBank/DDBJ whole genome shotgun (WGS) entry which is preliminary data.</text>
</comment>
<protein>
    <submittedName>
        <fullName evidence="5">TetR/AcrR family transcriptional regulator</fullName>
    </submittedName>
</protein>
<feature type="compositionally biased region" description="Basic and acidic residues" evidence="3">
    <location>
        <begin position="10"/>
        <end position="23"/>
    </location>
</feature>
<dbReference type="SUPFAM" id="SSF46689">
    <property type="entry name" value="Homeodomain-like"/>
    <property type="match status" value="1"/>
</dbReference>
<accession>A0ABV3U1T2</accession>
<organism evidence="5 6">
    <name type="scientific">Zhongshania guokunii</name>
    <dbReference type="NCBI Taxonomy" id="641783"/>
    <lineage>
        <taxon>Bacteria</taxon>
        <taxon>Pseudomonadati</taxon>
        <taxon>Pseudomonadota</taxon>
        <taxon>Gammaproteobacteria</taxon>
        <taxon>Cellvibrionales</taxon>
        <taxon>Spongiibacteraceae</taxon>
        <taxon>Zhongshania</taxon>
    </lineage>
</organism>
<dbReference type="InterPro" id="IPR009057">
    <property type="entry name" value="Homeodomain-like_sf"/>
</dbReference>
<dbReference type="InterPro" id="IPR036271">
    <property type="entry name" value="Tet_transcr_reg_TetR-rel_C_sf"/>
</dbReference>
<evidence type="ECO:0000313" key="6">
    <source>
        <dbReference type="Proteomes" id="UP001557485"/>
    </source>
</evidence>